<dbReference type="AlphaFoldDB" id="A0A0S3RFN8"/>
<dbReference type="Proteomes" id="UP000291084">
    <property type="component" value="Chromosome 2"/>
</dbReference>
<feature type="region of interest" description="Disordered" evidence="1">
    <location>
        <begin position="25"/>
        <end position="63"/>
    </location>
</feature>
<sequence length="128" mass="13801">MKDQDKELTAAAKIKFSSRGFIHSNSCTTLHTHGPARKLHPATTSSGLEPPRGQQSSSPFKSLLLRLSKSDTPNPIPWPKNVSKLALRIRTVGSKYTITSSVTQVTSNIWVDLASSTAEIPSLGSSND</sequence>
<protein>
    <submittedName>
        <fullName evidence="2">Uncharacterized protein</fullName>
    </submittedName>
</protein>
<organism evidence="2 3">
    <name type="scientific">Vigna angularis var. angularis</name>
    <dbReference type="NCBI Taxonomy" id="157739"/>
    <lineage>
        <taxon>Eukaryota</taxon>
        <taxon>Viridiplantae</taxon>
        <taxon>Streptophyta</taxon>
        <taxon>Embryophyta</taxon>
        <taxon>Tracheophyta</taxon>
        <taxon>Spermatophyta</taxon>
        <taxon>Magnoliopsida</taxon>
        <taxon>eudicotyledons</taxon>
        <taxon>Gunneridae</taxon>
        <taxon>Pentapetalae</taxon>
        <taxon>rosids</taxon>
        <taxon>fabids</taxon>
        <taxon>Fabales</taxon>
        <taxon>Fabaceae</taxon>
        <taxon>Papilionoideae</taxon>
        <taxon>50 kb inversion clade</taxon>
        <taxon>NPAAA clade</taxon>
        <taxon>indigoferoid/millettioid clade</taxon>
        <taxon>Phaseoleae</taxon>
        <taxon>Vigna</taxon>
    </lineage>
</organism>
<evidence type="ECO:0000256" key="1">
    <source>
        <dbReference type="SAM" id="MobiDB-lite"/>
    </source>
</evidence>
<reference evidence="2 3" key="1">
    <citation type="journal article" date="2015" name="Sci. Rep.">
        <title>The power of single molecule real-time sequencing technology in the de novo assembly of a eukaryotic genome.</title>
        <authorList>
            <person name="Sakai H."/>
            <person name="Naito K."/>
            <person name="Ogiso-Tanaka E."/>
            <person name="Takahashi Y."/>
            <person name="Iseki K."/>
            <person name="Muto C."/>
            <person name="Satou K."/>
            <person name="Teruya K."/>
            <person name="Shiroma A."/>
            <person name="Shimoji M."/>
            <person name="Hirano T."/>
            <person name="Itoh T."/>
            <person name="Kaga A."/>
            <person name="Tomooka N."/>
        </authorList>
    </citation>
    <scope>NUCLEOTIDE SEQUENCE [LARGE SCALE GENOMIC DNA]</scope>
    <source>
        <strain evidence="3">cv. Shumari</strain>
    </source>
</reference>
<feature type="compositionally biased region" description="Polar residues" evidence="1">
    <location>
        <begin position="42"/>
        <end position="60"/>
    </location>
</feature>
<keyword evidence="3" id="KW-1185">Reference proteome</keyword>
<proteinExistence type="predicted"/>
<evidence type="ECO:0000313" key="3">
    <source>
        <dbReference type="Proteomes" id="UP000291084"/>
    </source>
</evidence>
<accession>A0A0S3RFN8</accession>
<gene>
    <name evidence="2" type="primary">Vigan.02G239200</name>
    <name evidence="2" type="ORF">VIGAN_02239200</name>
</gene>
<name>A0A0S3RFN8_PHAAN</name>
<dbReference type="EMBL" id="AP015035">
    <property type="protein sequence ID" value="BAT79496.1"/>
    <property type="molecule type" value="Genomic_DNA"/>
</dbReference>
<evidence type="ECO:0000313" key="2">
    <source>
        <dbReference type="EMBL" id="BAT79496.1"/>
    </source>
</evidence>